<feature type="region of interest" description="Disordered" evidence="1">
    <location>
        <begin position="1"/>
        <end position="26"/>
    </location>
</feature>
<evidence type="ECO:0000256" key="1">
    <source>
        <dbReference type="SAM" id="MobiDB-lite"/>
    </source>
</evidence>
<feature type="non-terminal residue" evidence="2">
    <location>
        <position position="133"/>
    </location>
</feature>
<gene>
    <name evidence="2" type="ORF">QU38_00590</name>
</gene>
<evidence type="ECO:0000313" key="2">
    <source>
        <dbReference type="EMBL" id="KIU01640.1"/>
    </source>
</evidence>
<accession>A0AA40JQE9</accession>
<name>A0AA40JQE9_STAAU</name>
<comment type="caution">
    <text evidence="2">The sequence shown here is derived from an EMBL/GenBank/DDBJ whole genome shotgun (WGS) entry which is preliminary data.</text>
</comment>
<feature type="non-terminal residue" evidence="2">
    <location>
        <position position="1"/>
    </location>
</feature>
<dbReference type="EMBL" id="JXIG01000134">
    <property type="protein sequence ID" value="KIU01640.1"/>
    <property type="molecule type" value="Genomic_DNA"/>
</dbReference>
<sequence>DDGRGFEDWAEGPSFHHPVRSRGGDGCSLPAAHPAAAGRLPLCVAAVGPASDLISATPLPAATRHLPSAGRRGRQAEAPALQTLPDRLLPQGHRRGANCRRHALSVRRHRPRQQVRRHATRRQGRHARALIGS</sequence>
<dbReference type="Proteomes" id="UP000032274">
    <property type="component" value="Unassembled WGS sequence"/>
</dbReference>
<feature type="region of interest" description="Disordered" evidence="1">
    <location>
        <begin position="63"/>
        <end position="133"/>
    </location>
</feature>
<reference evidence="2 3" key="1">
    <citation type="submission" date="2015-01" db="EMBL/GenBank/DDBJ databases">
        <title>Characterization of Swiss Staphylococcus aureus strains involved in food poisoning.</title>
        <authorList>
            <person name="Crovadore J."/>
            <person name="Chablais R."/>
            <person name="Tonacini J."/>
            <person name="Schnyder B."/>
            <person name="Lefort F."/>
        </authorList>
    </citation>
    <scope>NUCLEOTIDE SEQUENCE [LARGE SCALE GENOMIC DNA]</scope>
    <source>
        <strain evidence="2 3">SA-120</strain>
    </source>
</reference>
<organism evidence="2 3">
    <name type="scientific">Staphylococcus aureus</name>
    <dbReference type="NCBI Taxonomy" id="1280"/>
    <lineage>
        <taxon>Bacteria</taxon>
        <taxon>Bacillati</taxon>
        <taxon>Bacillota</taxon>
        <taxon>Bacilli</taxon>
        <taxon>Bacillales</taxon>
        <taxon>Staphylococcaceae</taxon>
        <taxon>Staphylococcus</taxon>
    </lineage>
</organism>
<protein>
    <submittedName>
        <fullName evidence="2">Uncharacterized protein</fullName>
    </submittedName>
</protein>
<feature type="compositionally biased region" description="Basic residues" evidence="1">
    <location>
        <begin position="92"/>
        <end position="133"/>
    </location>
</feature>
<dbReference type="AlphaFoldDB" id="A0AA40JQE9"/>
<proteinExistence type="predicted"/>
<evidence type="ECO:0000313" key="3">
    <source>
        <dbReference type="Proteomes" id="UP000032274"/>
    </source>
</evidence>